<evidence type="ECO:0000313" key="2">
    <source>
        <dbReference type="Proteomes" id="UP000770717"/>
    </source>
</evidence>
<comment type="caution">
    <text evidence="1">The sequence shown here is derived from an EMBL/GenBank/DDBJ whole genome shotgun (WGS) entry which is preliminary data.</text>
</comment>
<dbReference type="EMBL" id="WNTK01003136">
    <property type="protein sequence ID" value="KAG9465359.1"/>
    <property type="molecule type" value="Genomic_DNA"/>
</dbReference>
<proteinExistence type="predicted"/>
<reference evidence="1" key="1">
    <citation type="thesis" date="2020" institute="ProQuest LLC" country="789 East Eisenhower Parkway, Ann Arbor, MI, USA">
        <title>Comparative Genomics and Chromosome Evolution.</title>
        <authorList>
            <person name="Mudd A.B."/>
        </authorList>
    </citation>
    <scope>NUCLEOTIDE SEQUENCE</scope>
    <source>
        <strain evidence="1">HN-11 Male</strain>
        <tissue evidence="1">Kidney and liver</tissue>
    </source>
</reference>
<organism evidence="1 2">
    <name type="scientific">Eleutherodactylus coqui</name>
    <name type="common">Puerto Rican coqui</name>
    <dbReference type="NCBI Taxonomy" id="57060"/>
    <lineage>
        <taxon>Eukaryota</taxon>
        <taxon>Metazoa</taxon>
        <taxon>Chordata</taxon>
        <taxon>Craniata</taxon>
        <taxon>Vertebrata</taxon>
        <taxon>Euteleostomi</taxon>
        <taxon>Amphibia</taxon>
        <taxon>Batrachia</taxon>
        <taxon>Anura</taxon>
        <taxon>Neobatrachia</taxon>
        <taxon>Hyloidea</taxon>
        <taxon>Eleutherodactylidae</taxon>
        <taxon>Eleutherodactylinae</taxon>
        <taxon>Eleutherodactylus</taxon>
        <taxon>Eleutherodactylus</taxon>
    </lineage>
</organism>
<dbReference type="AlphaFoldDB" id="A0A8J6B8Y1"/>
<evidence type="ECO:0000313" key="1">
    <source>
        <dbReference type="EMBL" id="KAG9465359.1"/>
    </source>
</evidence>
<dbReference type="PANTHER" id="PTHR33332">
    <property type="entry name" value="REVERSE TRANSCRIPTASE DOMAIN-CONTAINING PROTEIN"/>
    <property type="match status" value="1"/>
</dbReference>
<dbReference type="OrthoDB" id="276744at2759"/>
<dbReference type="Proteomes" id="UP000770717">
    <property type="component" value="Unassembled WGS sequence"/>
</dbReference>
<protein>
    <submittedName>
        <fullName evidence="1">Uncharacterized protein</fullName>
    </submittedName>
</protein>
<accession>A0A8J6B8Y1</accession>
<sequence>MGGIGLSSSTCEKDLGILIDHRLNMSQQCDAAAKKANPILGCIKRSTESRSRVVIIPLYSSLVRPHLEYWVQFWAPHFKKDIDKLEQVQRRVTKMVSGLQIMSYEERLKDLGMFSRREG</sequence>
<keyword evidence="2" id="KW-1185">Reference proteome</keyword>
<gene>
    <name evidence="1" type="ORF">GDO78_018455</name>
</gene>
<name>A0A8J6B8Y1_ELECQ</name>